<dbReference type="OrthoDB" id="1352156at2"/>
<evidence type="ECO:0000256" key="1">
    <source>
        <dbReference type="SAM" id="SignalP"/>
    </source>
</evidence>
<name>A0A1H6KQF4_9FLAO</name>
<sequence length="304" mass="34046">MKINKLLLFLLALVSLNSCVEYVDNGTEPDGPEKPEEQVFVAKLSEESEGEFVGDEFIFEATLNGVDVTSSTTFKVNGVAVKGNVYKAIKEGENAVLATMDDFTSTFRFTVKEKGEEEPEPTGNRIEYDDNSFEVKTTIWLLNVKSDEDVPYPYELTLQDGSKVLCTKWMMISTSATNVTNLQQVMDSDYYYLSVVYVPVNSDNTVAFPDETTTYFDEGGVKIDTEEYEMEDVEYTFNSVTSTDADYEGEALLENSNTANLFWNGAYMVSTVDLGSKPKNNALSNTNKIEFISKDKIKNLKITK</sequence>
<evidence type="ECO:0000313" key="2">
    <source>
        <dbReference type="EMBL" id="SEH78048.1"/>
    </source>
</evidence>
<dbReference type="EMBL" id="FNXE01000016">
    <property type="protein sequence ID" value="SEH78048.1"/>
    <property type="molecule type" value="Genomic_DNA"/>
</dbReference>
<dbReference type="Proteomes" id="UP000199634">
    <property type="component" value="Unassembled WGS sequence"/>
</dbReference>
<reference evidence="2 3" key="1">
    <citation type="submission" date="2016-10" db="EMBL/GenBank/DDBJ databases">
        <authorList>
            <person name="de Groot N.N."/>
        </authorList>
    </citation>
    <scope>NUCLEOTIDE SEQUENCE [LARGE SCALE GENOMIC DNA]</scope>
    <source>
        <strain evidence="2 3">CGMCC 1.10825</strain>
    </source>
</reference>
<keyword evidence="3" id="KW-1185">Reference proteome</keyword>
<gene>
    <name evidence="2" type="ORF">SAMN02927937_01396</name>
</gene>
<protein>
    <submittedName>
        <fullName evidence="2">Uncharacterized protein</fullName>
    </submittedName>
</protein>
<keyword evidence="1" id="KW-0732">Signal</keyword>
<dbReference type="AlphaFoldDB" id="A0A1H6KQF4"/>
<accession>A0A1H6KQF4</accession>
<dbReference type="RefSeq" id="WP_091098029.1">
    <property type="nucleotide sequence ID" value="NZ_FNXE01000016.1"/>
</dbReference>
<organism evidence="2 3">
    <name type="scientific">Paenimyroides marinum</name>
    <dbReference type="NCBI Taxonomy" id="1159016"/>
    <lineage>
        <taxon>Bacteria</taxon>
        <taxon>Pseudomonadati</taxon>
        <taxon>Bacteroidota</taxon>
        <taxon>Flavobacteriia</taxon>
        <taxon>Flavobacteriales</taxon>
        <taxon>Flavobacteriaceae</taxon>
        <taxon>Paenimyroides</taxon>
    </lineage>
</organism>
<evidence type="ECO:0000313" key="3">
    <source>
        <dbReference type="Proteomes" id="UP000199634"/>
    </source>
</evidence>
<feature type="signal peptide" evidence="1">
    <location>
        <begin position="1"/>
        <end position="20"/>
    </location>
</feature>
<feature type="chain" id="PRO_5011633891" evidence="1">
    <location>
        <begin position="21"/>
        <end position="304"/>
    </location>
</feature>
<proteinExistence type="predicted"/>